<dbReference type="EMBL" id="CP006841">
    <property type="protein sequence ID" value="ALA68359.1"/>
    <property type="molecule type" value="Genomic_DNA"/>
</dbReference>
<sequence>MKIRFSKLKNFPTVSLRPGAYRQASEDVPSTAAGYRNHLRWWDIAALTAIMWGSSIYSSTVEFFSQSASEDRAAAADVAAQDFSAADNLWALLNQSGLLLLAIGYLVLRRFNFRQWIIAPSLRGTFVAVGVFLASGIVYEVAYALQQLVSFDGAAAAAEAEGALSAGDTPLQGITDPSLVVYSLFNGFYEEIFFLGICLAVSARYRALAFVYSLVIRFSFHTYMGLFNATCLALIVGGIYYLVWRKCTGKNLYPLIAAHAASDIFGVGVLQFLPEGFTLLP</sequence>
<feature type="transmembrane region" description="Helical" evidence="1">
    <location>
        <begin position="89"/>
        <end position="108"/>
    </location>
</feature>
<feature type="domain" description="CAAX prenyl protease 2/Lysostaphin resistance protein A-like" evidence="2">
    <location>
        <begin position="179"/>
        <end position="264"/>
    </location>
</feature>
<proteinExistence type="predicted"/>
<feature type="transmembrane region" description="Helical" evidence="1">
    <location>
        <begin position="255"/>
        <end position="273"/>
    </location>
</feature>
<keyword evidence="4" id="KW-1185">Reference proteome</keyword>
<evidence type="ECO:0000259" key="2">
    <source>
        <dbReference type="Pfam" id="PF02517"/>
    </source>
</evidence>
<evidence type="ECO:0000313" key="4">
    <source>
        <dbReference type="Proteomes" id="UP000058446"/>
    </source>
</evidence>
<dbReference type="Proteomes" id="UP000058446">
    <property type="component" value="Chromosome"/>
</dbReference>
<keyword evidence="1" id="KW-1133">Transmembrane helix</keyword>
<dbReference type="AlphaFoldDB" id="A0A0K2H2U7"/>
<organism evidence="3 4">
    <name type="scientific">Corynebacterium lactis RW2-5</name>
    <dbReference type="NCBI Taxonomy" id="1408189"/>
    <lineage>
        <taxon>Bacteria</taxon>
        <taxon>Bacillati</taxon>
        <taxon>Actinomycetota</taxon>
        <taxon>Actinomycetes</taxon>
        <taxon>Mycobacteriales</taxon>
        <taxon>Corynebacteriaceae</taxon>
        <taxon>Corynebacterium</taxon>
    </lineage>
</organism>
<keyword evidence="1" id="KW-0812">Transmembrane</keyword>
<protein>
    <recommendedName>
        <fullName evidence="2">CAAX prenyl protease 2/Lysostaphin resistance protein A-like domain-containing protein</fullName>
    </recommendedName>
</protein>
<accession>A0A0K2H2U7</accession>
<dbReference type="GO" id="GO:0004175">
    <property type="term" value="F:endopeptidase activity"/>
    <property type="evidence" value="ECO:0007669"/>
    <property type="project" value="UniProtKB-ARBA"/>
</dbReference>
<dbReference type="OrthoDB" id="95797at2"/>
<dbReference type="KEGG" id="clw:CLAC_00900"/>
<evidence type="ECO:0000313" key="3">
    <source>
        <dbReference type="EMBL" id="ALA68359.1"/>
    </source>
</evidence>
<dbReference type="RefSeq" id="WP_082312947.1">
    <property type="nucleotide sequence ID" value="NZ_CP006841.1"/>
</dbReference>
<evidence type="ECO:0000256" key="1">
    <source>
        <dbReference type="SAM" id="Phobius"/>
    </source>
</evidence>
<name>A0A0K2H2U7_9CORY</name>
<gene>
    <name evidence="3" type="ORF">CLAC_00900</name>
</gene>
<keyword evidence="1" id="KW-0472">Membrane</keyword>
<feature type="transmembrane region" description="Helical" evidence="1">
    <location>
        <begin position="39"/>
        <end position="57"/>
    </location>
</feature>
<dbReference type="Pfam" id="PF02517">
    <property type="entry name" value="Rce1-like"/>
    <property type="match status" value="1"/>
</dbReference>
<feature type="transmembrane region" description="Helical" evidence="1">
    <location>
        <begin position="120"/>
        <end position="139"/>
    </location>
</feature>
<dbReference type="PATRIC" id="fig|1408189.4.peg.179"/>
<feature type="transmembrane region" description="Helical" evidence="1">
    <location>
        <begin position="223"/>
        <end position="243"/>
    </location>
</feature>
<reference evidence="3 4" key="1">
    <citation type="submission" date="2013-10" db="EMBL/GenBank/DDBJ databases">
        <title>Complete genome sequence of Corynebacterium lactis DSM 45799(T), isolated from raw cow milk.</title>
        <authorList>
            <person name="Ruckert C."/>
            <person name="Albersmeier A."/>
            <person name="Lipski A."/>
            <person name="Kalinowski J."/>
        </authorList>
    </citation>
    <scope>NUCLEOTIDE SEQUENCE [LARGE SCALE GENOMIC DNA]</scope>
    <source>
        <strain evidence="3 4">RW2-5</strain>
    </source>
</reference>
<dbReference type="InterPro" id="IPR003675">
    <property type="entry name" value="Rce1/LyrA-like_dom"/>
</dbReference>
<dbReference type="GO" id="GO:0080120">
    <property type="term" value="P:CAAX-box protein maturation"/>
    <property type="evidence" value="ECO:0007669"/>
    <property type="project" value="UniProtKB-ARBA"/>
</dbReference>